<evidence type="ECO:0000313" key="2">
    <source>
        <dbReference type="Proteomes" id="UP000014559"/>
    </source>
</evidence>
<reference evidence="1 2" key="1">
    <citation type="submission" date="2013-06" db="EMBL/GenBank/DDBJ databases">
        <title>The Genome Sequence of Acinetobacter sp. NIPH 2036.</title>
        <authorList>
            <consortium name="The Broad Institute Genome Sequencing Platform"/>
            <consortium name="The Broad Institute Genome Sequencing Center for Infectious Disease"/>
            <person name="Cerqueira G."/>
            <person name="Feldgarden M."/>
            <person name="Courvalin P."/>
            <person name="Perichon B."/>
            <person name="Grillot-Courvalin C."/>
            <person name="Clermont D."/>
            <person name="Rocha E."/>
            <person name="Yoon E.-J."/>
            <person name="Nemec A."/>
            <person name="Young S.K."/>
            <person name="Zeng Q."/>
            <person name="Gargeya S."/>
            <person name="Fitzgerald M."/>
            <person name="Abouelleil A."/>
            <person name="Alvarado L."/>
            <person name="Berlin A.M."/>
            <person name="Chapman S.B."/>
            <person name="Dewar J."/>
            <person name="Goldberg J."/>
            <person name="Griggs A."/>
            <person name="Gujja S."/>
            <person name="Hansen M."/>
            <person name="Howarth C."/>
            <person name="Imamovic A."/>
            <person name="Larimer J."/>
            <person name="McCowan C."/>
            <person name="Murphy C."/>
            <person name="Pearson M."/>
            <person name="Priest M."/>
            <person name="Roberts A."/>
            <person name="Saif S."/>
            <person name="Shea T."/>
            <person name="Sykes S."/>
            <person name="Wortman J."/>
            <person name="Nusbaum C."/>
            <person name="Birren B."/>
        </authorList>
    </citation>
    <scope>NUCLEOTIDE SEQUENCE [LARGE SCALE GENOMIC DNA]</scope>
    <source>
        <strain evidence="1 2">NIPH 2036</strain>
    </source>
</reference>
<dbReference type="EMBL" id="ATGK01000005">
    <property type="protein sequence ID" value="EPG41069.1"/>
    <property type="molecule type" value="Genomic_DNA"/>
</dbReference>
<accession>S3TMY9</accession>
<proteinExistence type="predicted"/>
<name>S3TMY9_9GAMM</name>
<gene>
    <name evidence="1" type="ORF">F907_00632</name>
</gene>
<dbReference type="RefSeq" id="WP_016651606.1">
    <property type="nucleotide sequence ID" value="NZ_JAYKLZ010000032.1"/>
</dbReference>
<dbReference type="PATRIC" id="fig|1217696.3.peg.619"/>
<dbReference type="InterPro" id="IPR014942">
    <property type="entry name" value="AbiEii"/>
</dbReference>
<protein>
    <submittedName>
        <fullName evidence="1">Uncharacterized protein</fullName>
    </submittedName>
</protein>
<comment type="caution">
    <text evidence="1">The sequence shown here is derived from an EMBL/GenBank/DDBJ whole genome shotgun (WGS) entry which is preliminary data.</text>
</comment>
<evidence type="ECO:0000313" key="1">
    <source>
        <dbReference type="EMBL" id="EPG41069.1"/>
    </source>
</evidence>
<dbReference type="Pfam" id="PF08843">
    <property type="entry name" value="AbiEii"/>
    <property type="match status" value="1"/>
</dbReference>
<dbReference type="GeneID" id="45419060"/>
<dbReference type="AlphaFoldDB" id="S3TMY9"/>
<dbReference type="HOGENOM" id="CLU_2204376_0_0_6"/>
<dbReference type="Proteomes" id="UP000014559">
    <property type="component" value="Unassembled WGS sequence"/>
</dbReference>
<organism evidence="1 2">
    <name type="scientific">Acinetobacter colistiniresistens</name>
    <dbReference type="NCBI Taxonomy" id="280145"/>
    <lineage>
        <taxon>Bacteria</taxon>
        <taxon>Pseudomonadati</taxon>
        <taxon>Pseudomonadota</taxon>
        <taxon>Gammaproteobacteria</taxon>
        <taxon>Moraxellales</taxon>
        <taxon>Moraxellaceae</taxon>
        <taxon>Acinetobacter</taxon>
    </lineage>
</organism>
<sequence length="107" mass="12128">MIVVSTFWEKATLIHAECQQGLRAGADRLSRHWYDLVKLAGHESGQKAVLNHDLFKDVVKHKSIFFNASYANYDQCLQGKLVLIPNTDSLGALKKDYQQMVISGMLY</sequence>